<organism evidence="5 6">
    <name type="scientific">Candidatus Terraquivivens tikiterensis</name>
    <dbReference type="NCBI Taxonomy" id="1980982"/>
    <lineage>
        <taxon>Archaea</taxon>
        <taxon>Nitrososphaerota</taxon>
        <taxon>Candidatus Wolframiiraptoraceae</taxon>
        <taxon>Candidatus Terraquivivens</taxon>
    </lineage>
</organism>
<dbReference type="InterPro" id="IPR051626">
    <property type="entry name" value="Oxidoreductase_gamma_subunit"/>
</dbReference>
<evidence type="ECO:0000313" key="5">
    <source>
        <dbReference type="EMBL" id="PUA33811.1"/>
    </source>
</evidence>
<evidence type="ECO:0000256" key="3">
    <source>
        <dbReference type="ARBA" id="ARBA00049357"/>
    </source>
</evidence>
<dbReference type="PANTHER" id="PTHR43366:SF1">
    <property type="entry name" value="PYRUVATE SYNTHASE SUBUNIT PORC"/>
    <property type="match status" value="1"/>
</dbReference>
<feature type="domain" description="Pyruvate/ketoisovalerate oxidoreductase catalytic" evidence="4">
    <location>
        <begin position="20"/>
        <end position="189"/>
    </location>
</feature>
<evidence type="ECO:0000313" key="6">
    <source>
        <dbReference type="Proteomes" id="UP000244066"/>
    </source>
</evidence>
<protein>
    <recommendedName>
        <fullName evidence="1">pyruvate synthase</fullName>
        <ecNumber evidence="1">1.2.7.1</ecNumber>
    </recommendedName>
</protein>
<sequence>MHSQAIEVKKLVEVRLHGRGGQGVVTAARLLAEACLLENKYSLSFPEFGPERSGAPVRAYVRISDEPIDVRSLVYDPEVVVSIDPKLSSSTEILAGLDDEGIVVINSRGVSEPLLEAISSKPRAKLYYLDARGIALSLGDARFENSAMLGAVAKATGIVSLGSLESVLRTRFKGNVLENNLKAMQLGYERVGKA</sequence>
<accession>A0A2R7Y8D4</accession>
<dbReference type="Pfam" id="PF01558">
    <property type="entry name" value="POR"/>
    <property type="match status" value="1"/>
</dbReference>
<comment type="caution">
    <text evidence="5">The sequence shown here is derived from an EMBL/GenBank/DDBJ whole genome shotgun (WGS) entry which is preliminary data.</text>
</comment>
<evidence type="ECO:0000259" key="4">
    <source>
        <dbReference type="Pfam" id="PF01558"/>
    </source>
</evidence>
<dbReference type="InterPro" id="IPR011894">
    <property type="entry name" value="PorC_KorC"/>
</dbReference>
<comment type="catalytic activity">
    <reaction evidence="3">
        <text>2 oxidized [2Fe-2S]-[ferredoxin] + pyruvate + CoA = 2 reduced [2Fe-2S]-[ferredoxin] + acetyl-CoA + CO2 + H(+)</text>
        <dbReference type="Rhea" id="RHEA:12765"/>
        <dbReference type="Rhea" id="RHEA-COMP:10000"/>
        <dbReference type="Rhea" id="RHEA-COMP:10001"/>
        <dbReference type="ChEBI" id="CHEBI:15361"/>
        <dbReference type="ChEBI" id="CHEBI:15378"/>
        <dbReference type="ChEBI" id="CHEBI:16526"/>
        <dbReference type="ChEBI" id="CHEBI:33737"/>
        <dbReference type="ChEBI" id="CHEBI:33738"/>
        <dbReference type="ChEBI" id="CHEBI:57287"/>
        <dbReference type="ChEBI" id="CHEBI:57288"/>
        <dbReference type="EC" id="1.2.7.1"/>
    </reaction>
</comment>
<name>A0A2R7Y8D4_9ARCH</name>
<dbReference type="EC" id="1.2.7.1" evidence="1"/>
<proteinExistence type="predicted"/>
<dbReference type="Proteomes" id="UP000244066">
    <property type="component" value="Unassembled WGS sequence"/>
</dbReference>
<dbReference type="Gene3D" id="3.40.920.10">
    <property type="entry name" value="Pyruvate-ferredoxin oxidoreductase, PFOR, domain III"/>
    <property type="match status" value="1"/>
</dbReference>
<evidence type="ECO:0000256" key="1">
    <source>
        <dbReference type="ARBA" id="ARBA00012822"/>
    </source>
</evidence>
<dbReference type="AlphaFoldDB" id="A0A2R7Y8D4"/>
<dbReference type="InterPro" id="IPR002869">
    <property type="entry name" value="Pyrv_flavodox_OxRed_cen"/>
</dbReference>
<dbReference type="GO" id="GO:0019164">
    <property type="term" value="F:pyruvate synthase activity"/>
    <property type="evidence" value="ECO:0007669"/>
    <property type="project" value="UniProtKB-EC"/>
</dbReference>
<dbReference type="InterPro" id="IPR019752">
    <property type="entry name" value="Pyrv/ketoisovalerate_OxRed_cat"/>
</dbReference>
<reference evidence="5 6" key="1">
    <citation type="submission" date="2017-04" db="EMBL/GenBank/DDBJ databases">
        <title>Draft Aigarchaeota genome from a New Zealand hot spring.</title>
        <authorList>
            <person name="Reysenbach A.-L."/>
            <person name="Donaho J.A."/>
            <person name="Gerhart J."/>
            <person name="Kelley J.F."/>
            <person name="Kouba K."/>
            <person name="Podar M."/>
            <person name="Stott M."/>
        </authorList>
    </citation>
    <scope>NUCLEOTIDE SEQUENCE [LARGE SCALE GENOMIC DNA]</scope>
    <source>
        <strain evidence="5">NZ13_MG1</strain>
    </source>
</reference>
<evidence type="ECO:0000256" key="2">
    <source>
        <dbReference type="ARBA" id="ARBA00023002"/>
    </source>
</evidence>
<gene>
    <name evidence="5" type="ORF">B9J98_02420</name>
</gene>
<dbReference type="PANTHER" id="PTHR43366">
    <property type="entry name" value="PYRUVATE SYNTHASE SUBUNIT PORC"/>
    <property type="match status" value="1"/>
</dbReference>
<dbReference type="NCBIfam" id="TIGR02175">
    <property type="entry name" value="PorC_KorC"/>
    <property type="match status" value="1"/>
</dbReference>
<keyword evidence="2" id="KW-0560">Oxidoreductase</keyword>
<dbReference type="EMBL" id="NDWU01000004">
    <property type="protein sequence ID" value="PUA33811.1"/>
    <property type="molecule type" value="Genomic_DNA"/>
</dbReference>
<dbReference type="SUPFAM" id="SSF53323">
    <property type="entry name" value="Pyruvate-ferredoxin oxidoreductase, PFOR, domain III"/>
    <property type="match status" value="1"/>
</dbReference>